<dbReference type="RefSeq" id="WP_317386574.1">
    <property type="nucleotide sequence ID" value="NZ_CP136704.1"/>
</dbReference>
<gene>
    <name evidence="2" type="ORF">R1T40_08430</name>
</gene>
<reference evidence="2 3" key="1">
    <citation type="submission" date="2023-10" db="EMBL/GenBank/DDBJ databases">
        <title>Eight complete genome sequences of bacteria isolated from laboratory stock of Giant Kelp gametophytes.</title>
        <authorList>
            <person name="Tolentino B."/>
            <person name="Nuzhdin S."/>
        </authorList>
    </citation>
    <scope>NUCLEOTIDE SEQUENCE [LARGE SCALE GENOMIC DNA]</scope>
    <source>
        <strain evidence="2 3">LC.270.F.C4</strain>
    </source>
</reference>
<name>A0ABZ0HJU5_TRISK</name>
<dbReference type="Proteomes" id="UP001302666">
    <property type="component" value="Chromosome"/>
</dbReference>
<feature type="region of interest" description="Disordered" evidence="1">
    <location>
        <begin position="45"/>
        <end position="65"/>
    </location>
</feature>
<organism evidence="2 3">
    <name type="scientific">Tritonibacter scottomollicae</name>
    <name type="common">Epibacterium scottomollicae</name>
    <dbReference type="NCBI Taxonomy" id="483013"/>
    <lineage>
        <taxon>Bacteria</taxon>
        <taxon>Pseudomonadati</taxon>
        <taxon>Pseudomonadota</taxon>
        <taxon>Alphaproteobacteria</taxon>
        <taxon>Rhodobacterales</taxon>
        <taxon>Paracoccaceae</taxon>
        <taxon>Tritonibacter</taxon>
    </lineage>
</organism>
<feature type="compositionally biased region" description="Acidic residues" evidence="1">
    <location>
        <begin position="1"/>
        <end position="11"/>
    </location>
</feature>
<accession>A0ABZ0HJU5</accession>
<proteinExistence type="predicted"/>
<feature type="compositionally biased region" description="Basic and acidic residues" evidence="1">
    <location>
        <begin position="45"/>
        <end position="62"/>
    </location>
</feature>
<protein>
    <submittedName>
        <fullName evidence="2">Uncharacterized protein</fullName>
    </submittedName>
</protein>
<keyword evidence="3" id="KW-1185">Reference proteome</keyword>
<evidence type="ECO:0000256" key="1">
    <source>
        <dbReference type="SAM" id="MobiDB-lite"/>
    </source>
</evidence>
<evidence type="ECO:0000313" key="3">
    <source>
        <dbReference type="Proteomes" id="UP001302666"/>
    </source>
</evidence>
<sequence>MSLEAWGDENPDDAHYDSWSDAASEAGWIDPDDLSQASLDIIQERDRQQHEEGWTPEHDDSHAPGSMSRAAACYAFATFHDAHYRDDGTPVGWPWEATWWKPKDARSNLIRAAALITAEIERIDRAAACQKTTQATTEFDLALDEFTEEFVKELVRLGGETFADGSSVEDYAREIAPSYYAEKFQREDGPEACAEADFDCWERVG</sequence>
<feature type="region of interest" description="Disordered" evidence="1">
    <location>
        <begin position="1"/>
        <end position="30"/>
    </location>
</feature>
<evidence type="ECO:0000313" key="2">
    <source>
        <dbReference type="EMBL" id="WOI34736.1"/>
    </source>
</evidence>
<dbReference type="EMBL" id="CP136704">
    <property type="protein sequence ID" value="WOI34736.1"/>
    <property type="molecule type" value="Genomic_DNA"/>
</dbReference>